<evidence type="ECO:0000313" key="3">
    <source>
        <dbReference type="Proteomes" id="UP000176216"/>
    </source>
</evidence>
<dbReference type="AlphaFoldDB" id="A0A1G2EJ31"/>
<gene>
    <name evidence="2" type="ORF">A2W71_02620</name>
</gene>
<protein>
    <submittedName>
        <fullName evidence="2">Uncharacterized protein</fullName>
    </submittedName>
</protein>
<proteinExistence type="predicted"/>
<sequence length="118" mass="13455">MVKDGIEDVGLWTETTDGKYVVVILPLMDEYYKFSPSELNELKVAANEGARMAIEKSVQNKKALIIEDVRALEKPTFDYMLNDYIVNGMKKEKIKMDGSEDFKPASSFKVETTYPHPQ</sequence>
<reference evidence="2 3" key="1">
    <citation type="journal article" date="2016" name="Nat. Commun.">
        <title>Thousands of microbial genomes shed light on interconnected biogeochemical processes in an aquifer system.</title>
        <authorList>
            <person name="Anantharaman K."/>
            <person name="Brown C.T."/>
            <person name="Hug L.A."/>
            <person name="Sharon I."/>
            <person name="Castelle C.J."/>
            <person name="Probst A.J."/>
            <person name="Thomas B.C."/>
            <person name="Singh A."/>
            <person name="Wilkins M.J."/>
            <person name="Karaoz U."/>
            <person name="Brodie E.L."/>
            <person name="Williams K.H."/>
            <person name="Hubbard S.S."/>
            <person name="Banfield J.F."/>
        </authorList>
    </citation>
    <scope>NUCLEOTIDE SEQUENCE [LARGE SCALE GENOMIC DNA]</scope>
</reference>
<feature type="region of interest" description="Disordered" evidence="1">
    <location>
        <begin position="99"/>
        <end position="118"/>
    </location>
</feature>
<organism evidence="2 3">
    <name type="scientific">Candidatus Nealsonbacteria bacterium RIFCSPLOWO2_02_39_8</name>
    <dbReference type="NCBI Taxonomy" id="1801674"/>
    <lineage>
        <taxon>Bacteria</taxon>
        <taxon>Candidatus Nealsoniibacteriota</taxon>
    </lineage>
</organism>
<accession>A0A1G2EJ31</accession>
<comment type="caution">
    <text evidence="2">The sequence shown here is derived from an EMBL/GenBank/DDBJ whole genome shotgun (WGS) entry which is preliminary data.</text>
</comment>
<dbReference type="Proteomes" id="UP000176216">
    <property type="component" value="Unassembled WGS sequence"/>
</dbReference>
<evidence type="ECO:0000256" key="1">
    <source>
        <dbReference type="SAM" id="MobiDB-lite"/>
    </source>
</evidence>
<dbReference type="EMBL" id="MHMJ01000029">
    <property type="protein sequence ID" value="OGZ25238.1"/>
    <property type="molecule type" value="Genomic_DNA"/>
</dbReference>
<name>A0A1G2EJ31_9BACT</name>
<evidence type="ECO:0000313" key="2">
    <source>
        <dbReference type="EMBL" id="OGZ25238.1"/>
    </source>
</evidence>